<dbReference type="GO" id="GO:0005634">
    <property type="term" value="C:nucleus"/>
    <property type="evidence" value="ECO:0007669"/>
    <property type="project" value="UniProtKB-SubCell"/>
</dbReference>
<dbReference type="InterPro" id="IPR040967">
    <property type="entry name" value="DUF5595"/>
</dbReference>
<evidence type="ECO:0000256" key="2">
    <source>
        <dbReference type="ARBA" id="ARBA00022454"/>
    </source>
</evidence>
<feature type="coiled-coil region" evidence="11">
    <location>
        <begin position="385"/>
        <end position="457"/>
    </location>
</feature>
<feature type="domain" description="Kinetochore protein Ndc80 CH" evidence="13">
    <location>
        <begin position="93"/>
        <end position="249"/>
    </location>
</feature>
<comment type="subcellular location">
    <subcellularLocation>
        <location evidence="10">Chromosome</location>
        <location evidence="10">Centromere</location>
        <location evidence="10">Kinetochore</location>
    </subcellularLocation>
    <subcellularLocation>
        <location evidence="10">Nucleus</location>
    </subcellularLocation>
</comment>
<feature type="coiled-coil region" evidence="11">
    <location>
        <begin position="606"/>
        <end position="703"/>
    </location>
</feature>
<dbReference type="eggNOG" id="KOG0995">
    <property type="taxonomic scope" value="Eukaryota"/>
</dbReference>
<evidence type="ECO:0000256" key="12">
    <source>
        <dbReference type="SAM" id="MobiDB-lite"/>
    </source>
</evidence>
<dbReference type="InterPro" id="IPR005550">
    <property type="entry name" value="Kinetochore_Ndc80"/>
</dbReference>
<proteinExistence type="inferred from homology"/>
<feature type="domain" description="DUF5595" evidence="14">
    <location>
        <begin position="290"/>
        <end position="356"/>
    </location>
</feature>
<keyword evidence="16" id="KW-1185">Reference proteome</keyword>
<dbReference type="OrthoDB" id="7459479at2759"/>
<dbReference type="GO" id="GO:0042802">
    <property type="term" value="F:identical protein binding"/>
    <property type="evidence" value="ECO:0007669"/>
    <property type="project" value="EnsemblFungi"/>
</dbReference>
<evidence type="ECO:0000256" key="8">
    <source>
        <dbReference type="ARBA" id="ARBA00023306"/>
    </source>
</evidence>
<comment type="similarity">
    <text evidence="1 10">Belongs to the NDC80/HEC1 family.</text>
</comment>
<evidence type="ECO:0000256" key="11">
    <source>
        <dbReference type="SAM" id="Coils"/>
    </source>
</evidence>
<evidence type="ECO:0000256" key="5">
    <source>
        <dbReference type="ARBA" id="ARBA00022838"/>
    </source>
</evidence>
<dbReference type="Pfam" id="PF18077">
    <property type="entry name" value="DUF5595"/>
    <property type="match status" value="1"/>
</dbReference>
<evidence type="ECO:0000256" key="6">
    <source>
        <dbReference type="ARBA" id="ARBA00023054"/>
    </source>
</evidence>
<dbReference type="Pfam" id="PF03801">
    <property type="entry name" value="Ndc80_HEC"/>
    <property type="match status" value="1"/>
</dbReference>
<feature type="region of interest" description="Disordered" evidence="12">
    <location>
        <begin position="83"/>
        <end position="122"/>
    </location>
</feature>
<keyword evidence="2 10" id="KW-0158">Chromosome</keyword>
<dbReference type="PANTHER" id="PTHR10643">
    <property type="entry name" value="KINETOCHORE PROTEIN NDC80"/>
    <property type="match status" value="1"/>
</dbReference>
<evidence type="ECO:0000256" key="3">
    <source>
        <dbReference type="ARBA" id="ARBA00022618"/>
    </source>
</evidence>
<evidence type="ECO:0000256" key="4">
    <source>
        <dbReference type="ARBA" id="ARBA00022776"/>
    </source>
</evidence>
<evidence type="ECO:0000256" key="7">
    <source>
        <dbReference type="ARBA" id="ARBA00023242"/>
    </source>
</evidence>
<dbReference type="GO" id="GO:0008017">
    <property type="term" value="F:microtubule binding"/>
    <property type="evidence" value="ECO:0007669"/>
    <property type="project" value="EnsemblFungi"/>
</dbReference>
<dbReference type="Gene3D" id="6.10.250.1950">
    <property type="match status" value="1"/>
</dbReference>
<feature type="compositionally biased region" description="Low complexity" evidence="12">
    <location>
        <begin position="101"/>
        <end position="116"/>
    </location>
</feature>
<dbReference type="InterPro" id="IPR038273">
    <property type="entry name" value="Ndc80_sf"/>
</dbReference>
<dbReference type="AlphaFoldDB" id="G8BX44"/>
<dbReference type="PANTHER" id="PTHR10643:SF2">
    <property type="entry name" value="KINETOCHORE PROTEIN NDC80 HOMOLOG"/>
    <property type="match status" value="1"/>
</dbReference>
<dbReference type="GO" id="GO:1990758">
    <property type="term" value="P:mitotic sister chromatid biorientation"/>
    <property type="evidence" value="ECO:0007669"/>
    <property type="project" value="EnsemblFungi"/>
</dbReference>
<evidence type="ECO:0000313" key="16">
    <source>
        <dbReference type="Proteomes" id="UP000005666"/>
    </source>
</evidence>
<keyword evidence="8 10" id="KW-0131">Cell cycle</keyword>
<evidence type="ECO:0000259" key="14">
    <source>
        <dbReference type="Pfam" id="PF18077"/>
    </source>
</evidence>
<keyword evidence="7 10" id="KW-0539">Nucleus</keyword>
<comment type="subunit">
    <text evidence="10">Component of the NDC80 complex.</text>
</comment>
<feature type="coiled-coil region" evidence="11">
    <location>
        <begin position="548"/>
        <end position="582"/>
    </location>
</feature>
<dbReference type="GeneID" id="11534033"/>
<dbReference type="GO" id="GO:0051301">
    <property type="term" value="P:cell division"/>
    <property type="evidence" value="ECO:0007669"/>
    <property type="project" value="UniProtKB-UniRule"/>
</dbReference>
<evidence type="ECO:0000256" key="1">
    <source>
        <dbReference type="ARBA" id="ARBA00007050"/>
    </source>
</evidence>
<dbReference type="Proteomes" id="UP000005666">
    <property type="component" value="Chromosome 8"/>
</dbReference>
<evidence type="ECO:0000259" key="13">
    <source>
        <dbReference type="Pfam" id="PF03801"/>
    </source>
</evidence>
<dbReference type="KEGG" id="tpf:TPHA_0H01420"/>
<accession>G8BX44</accession>
<gene>
    <name evidence="15" type="primary">TPHA0H01420</name>
    <name evidence="15" type="ordered locus">TPHA_0H01420</name>
</gene>
<keyword evidence="9 10" id="KW-0137">Centromere</keyword>
<organism evidence="15 16">
    <name type="scientific">Tetrapisispora phaffii (strain ATCC 24235 / CBS 4417 / NBRC 1672 / NRRL Y-8282 / UCD 70-5)</name>
    <name type="common">Yeast</name>
    <name type="synonym">Fabospora phaffii</name>
    <dbReference type="NCBI Taxonomy" id="1071381"/>
    <lineage>
        <taxon>Eukaryota</taxon>
        <taxon>Fungi</taxon>
        <taxon>Dikarya</taxon>
        <taxon>Ascomycota</taxon>
        <taxon>Saccharomycotina</taxon>
        <taxon>Saccharomycetes</taxon>
        <taxon>Saccharomycetales</taxon>
        <taxon>Saccharomycetaceae</taxon>
        <taxon>Tetrapisispora</taxon>
    </lineage>
</organism>
<dbReference type="GO" id="GO:0031262">
    <property type="term" value="C:Ndc80 complex"/>
    <property type="evidence" value="ECO:0007669"/>
    <property type="project" value="UniProtKB-UniRule"/>
</dbReference>
<dbReference type="OMA" id="PSHKFQK"/>
<evidence type="ECO:0000256" key="9">
    <source>
        <dbReference type="ARBA" id="ARBA00023328"/>
    </source>
</evidence>
<protein>
    <recommendedName>
        <fullName evidence="10">Kinetochore protein NDC80</fullName>
    </recommendedName>
</protein>
<dbReference type="InterPro" id="IPR055260">
    <property type="entry name" value="Ndc80_CH"/>
</dbReference>
<keyword evidence="6 11" id="KW-0175">Coiled coil</keyword>
<name>G8BX44_TETPH</name>
<evidence type="ECO:0000313" key="15">
    <source>
        <dbReference type="EMBL" id="CCE64348.1"/>
    </source>
</evidence>
<dbReference type="FunFam" id="1.10.418.30:FF:000001">
    <property type="entry name" value="Probable kinetochore protein ndc80"/>
    <property type="match status" value="1"/>
</dbReference>
<dbReference type="GO" id="GO:0034501">
    <property type="term" value="P:protein localization to kinetochore"/>
    <property type="evidence" value="ECO:0007669"/>
    <property type="project" value="EnsemblFungi"/>
</dbReference>
<reference evidence="15 16" key="1">
    <citation type="journal article" date="2011" name="Proc. Natl. Acad. Sci. U.S.A.">
        <title>Evolutionary erosion of yeast sex chromosomes by mating-type switching accidents.</title>
        <authorList>
            <person name="Gordon J.L."/>
            <person name="Armisen D."/>
            <person name="Proux-Wera E."/>
            <person name="Oheigeartaigh S.S."/>
            <person name="Byrne K.P."/>
            <person name="Wolfe K.H."/>
        </authorList>
    </citation>
    <scope>NUCLEOTIDE SEQUENCE [LARGE SCALE GENOMIC DNA]</scope>
    <source>
        <strain evidence="16">ATCC 24235 / CBS 4417 / NBRC 1672 / NRRL Y-8282 / UCD 70-5</strain>
    </source>
</reference>
<dbReference type="RefSeq" id="XP_003686782.1">
    <property type="nucleotide sequence ID" value="XM_003686734.1"/>
</dbReference>
<keyword evidence="5 10" id="KW-0995">Kinetochore</keyword>
<evidence type="ECO:0000256" key="10">
    <source>
        <dbReference type="RuleBase" id="RU368072"/>
    </source>
</evidence>
<dbReference type="STRING" id="1071381.G8BX44"/>
<comment type="function">
    <text evidence="10">Acts as a component of the essential kinetochore-associated NDC80 complex, which is required for chromosome segregation and spindle checkpoint activity.</text>
</comment>
<dbReference type="Gene3D" id="1.10.418.30">
    <property type="entry name" value="Ncd80 complex, Ncd80 subunit"/>
    <property type="match status" value="1"/>
</dbReference>
<dbReference type="HOGENOM" id="CLU_012583_1_2_1"/>
<feature type="region of interest" description="Disordered" evidence="12">
    <location>
        <begin position="48"/>
        <end position="70"/>
    </location>
</feature>
<sequence>MQNIQQPILNNLNPQLFTSQIPAPSTGIKRRQSVSNVALTDMINSSIAKNAHSNKSDPNNRKKLRSTVSSVNQLYNQKRTSYIRDNEPSGMQRHSMLPYPTNNNNDNNNNDLNTNNVSTRDPRPLRDKNFQNAMQQDIINYLTSNKFEIETNLPITNKTLKQPTQKGFIITFQWLYQRLDPGYQFKSNNSNNVNSNTNKSVELEIYQILKFLQYPYLDTINKSQISAVGGNSWHKFLGMLHWMVKTNISLDKSLKILDKSLIDENTQDLKSINEQNKLPLTQEEQDSKQDKYEVLIEQICINYIIECYKKYLKNDDNFEPILKDLNEEFKKFNHIFDIDLNSLRSKTEALSVECDGLVKIYENLKLSRDKNIALKSDLSKFQNYVDGMKNKSNEWSQKLEKMNNEKALREDDIRDISEEISSIKKFLKDKNISIDVISNKNLEFEKLSKDLDQKKDEVNKFVSSTQSLKIEFESIMKALNDTLRQYDLSTETLINERISLGHSTIKKSDFELLIDDSIKQNYNSYLNNGKAIDFNKMFKNDLNTMKIKNNIIKLNNEIQERIEGVEKNNSVLEQKLISLKQEVMDKNKMTENVELKLSEANSTYELNKQESDNKLLKQKIEIEKLERKINDANKILKEKLLETQQLINSTRLKKEELQLQLDREKNNISKKILEIIDFSGNIMERIQNKLESSQSIINKELEN</sequence>
<keyword evidence="4 10" id="KW-0498">Mitosis</keyword>
<keyword evidence="3 10" id="KW-0132">Cell division</keyword>
<dbReference type="EMBL" id="HE612863">
    <property type="protein sequence ID" value="CCE64348.1"/>
    <property type="molecule type" value="Genomic_DNA"/>
</dbReference>